<keyword evidence="15" id="KW-1185">Reference proteome</keyword>
<evidence type="ECO:0000256" key="4">
    <source>
        <dbReference type="ARBA" id="ARBA00042703"/>
    </source>
</evidence>
<dbReference type="EMBL" id="JBEDNZ010000022">
    <property type="protein sequence ID" value="KAL0818193.1"/>
    <property type="molecule type" value="Genomic_DNA"/>
</dbReference>
<dbReference type="Gene3D" id="3.40.50.1820">
    <property type="entry name" value="alpha/beta hydrolase"/>
    <property type="match status" value="1"/>
</dbReference>
<evidence type="ECO:0000256" key="8">
    <source>
        <dbReference type="ARBA" id="ARBA00048283"/>
    </source>
</evidence>
<dbReference type="GO" id="GO:0016787">
    <property type="term" value="F:hydrolase activity"/>
    <property type="evidence" value="ECO:0007669"/>
    <property type="project" value="UniProtKB-KW"/>
</dbReference>
<sequence>MEIILNRVLCRHKSFLLKQIKTGYLSRRFAAVDLVYKRHGQCSGSATPVIVLHGLLGSKRNWDSMSKNIAEVMTTCVIAPDARNHGESPHDGSHSYVDLAEDVSRLMDNIPLKKAAIIGHSMGGRTGMVLALTKPEKVAKLVVVDISPVSTAGILNDFFPKLIDAMKSVNFTGITNVSNARNAAKEKILASGVVDSMAGMHFILMNITVKSDKTVGWAYNLNALKHSFTSIATFPNKEMENRTYDGPTLFIGGENSNYLPPSDLTGIQHYFPKAELKYVPGVGHNVHAEDPPTFFKIVTEFLSRK</sequence>
<comment type="caution">
    <text evidence="13">The sequence shown here is derived from an EMBL/GenBank/DDBJ whole genome shotgun (WGS) entry which is preliminary data.</text>
</comment>
<evidence type="ECO:0000256" key="5">
    <source>
        <dbReference type="ARBA" id="ARBA00043667"/>
    </source>
</evidence>
<protein>
    <recommendedName>
        <fullName evidence="7">sn-1-specific diacylglycerol lipase ABHD11</fullName>
        <ecNumber evidence="3">3.1.1.116</ecNumber>
    </recommendedName>
    <alternativeName>
        <fullName evidence="4">Alpha/beta hydrolase domain-containing protein 11</fullName>
    </alternativeName>
</protein>
<feature type="domain" description="AB hydrolase-1" evidence="12">
    <location>
        <begin position="48"/>
        <end position="291"/>
    </location>
</feature>
<dbReference type="EMBL" id="JBEUOH010000022">
    <property type="protein sequence ID" value="KAL0867625.1"/>
    <property type="molecule type" value="Genomic_DNA"/>
</dbReference>
<reference evidence="15 16" key="1">
    <citation type="submission" date="2024-06" db="EMBL/GenBank/DDBJ databases">
        <title>A chromosome-level genome assembly of beet webworm, Loxostege sticticalis.</title>
        <authorList>
            <person name="Zhang Y."/>
        </authorList>
    </citation>
    <scope>NUCLEOTIDE SEQUENCE [LARGE SCALE GENOMIC DNA]</scope>
    <source>
        <strain evidence="14">AQ026</strain>
        <strain evidence="13">AQ028</strain>
        <tissue evidence="13">Male pupae</tissue>
        <tissue evidence="14">Whole body</tissue>
    </source>
</reference>
<evidence type="ECO:0000256" key="11">
    <source>
        <dbReference type="ARBA" id="ARBA00048919"/>
    </source>
</evidence>
<dbReference type="Pfam" id="PF00561">
    <property type="entry name" value="Abhydrolase_1"/>
    <property type="match status" value="1"/>
</dbReference>
<comment type="catalytic activity">
    <reaction evidence="9">
        <text>1,2-didecanoylglycerol + H2O = decanoylglycerol + decanoate + H(+)</text>
        <dbReference type="Rhea" id="RHEA:48596"/>
        <dbReference type="ChEBI" id="CHEBI:11152"/>
        <dbReference type="ChEBI" id="CHEBI:15377"/>
        <dbReference type="ChEBI" id="CHEBI:15378"/>
        <dbReference type="ChEBI" id="CHEBI:27689"/>
        <dbReference type="ChEBI" id="CHEBI:90605"/>
    </reaction>
</comment>
<proteinExistence type="inferred from homology"/>
<comment type="similarity">
    <text evidence="1">Belongs to the AB hydrolase superfamily.</text>
</comment>
<dbReference type="PRINTS" id="PR00111">
    <property type="entry name" value="ABHYDROLASE"/>
</dbReference>
<comment type="catalytic activity">
    <reaction evidence="11">
        <text>1-octadecanoyl-2-(5Z,8Z,11Z,14Z-eicosatetraenoyl)-sn-glycerol + H2O = 2-(5Z,8Z,11Z,14Z-eicosatetraenoyl)-glycerol + octadecanoate + H(+)</text>
        <dbReference type="Rhea" id="RHEA:38507"/>
        <dbReference type="ChEBI" id="CHEBI:15377"/>
        <dbReference type="ChEBI" id="CHEBI:15378"/>
        <dbReference type="ChEBI" id="CHEBI:25629"/>
        <dbReference type="ChEBI" id="CHEBI:52392"/>
        <dbReference type="ChEBI" id="CHEBI:75728"/>
    </reaction>
</comment>
<evidence type="ECO:0000313" key="15">
    <source>
        <dbReference type="Proteomes" id="UP001549920"/>
    </source>
</evidence>
<dbReference type="EC" id="3.1.1.116" evidence="3"/>
<name>A0ABD0SEE8_LOXSC</name>
<comment type="catalytic activity">
    <reaction evidence="8">
        <text>1-octadecanoyl-2-(4Z,7Z,10Z,13Z,16Z,19Z-docosahexaenoyl)-sn-glycerol + H2O = 2-(4Z,7Z,10Z,13Z,16Z,19Z-docosahexaenoyl)-glycerol + octadecanoate + H(+)</text>
        <dbReference type="Rhea" id="RHEA:77107"/>
        <dbReference type="ChEBI" id="CHEBI:15377"/>
        <dbReference type="ChEBI" id="CHEBI:15378"/>
        <dbReference type="ChEBI" id="CHEBI:25629"/>
        <dbReference type="ChEBI" id="CHEBI:77129"/>
        <dbReference type="ChEBI" id="CHEBI:186738"/>
    </reaction>
</comment>
<evidence type="ECO:0000256" key="3">
    <source>
        <dbReference type="ARBA" id="ARBA00026104"/>
    </source>
</evidence>
<dbReference type="InterPro" id="IPR029058">
    <property type="entry name" value="AB_hydrolase_fold"/>
</dbReference>
<evidence type="ECO:0000313" key="14">
    <source>
        <dbReference type="EMBL" id="KAL0867625.1"/>
    </source>
</evidence>
<evidence type="ECO:0000259" key="12">
    <source>
        <dbReference type="Pfam" id="PF00561"/>
    </source>
</evidence>
<comment type="catalytic activity">
    <reaction evidence="5">
        <text>a 1,2-diacyl-sn-glycerol + H2O = a 2-acylglycerol + a fatty acid + H(+)</text>
        <dbReference type="Rhea" id="RHEA:33275"/>
        <dbReference type="ChEBI" id="CHEBI:15377"/>
        <dbReference type="ChEBI" id="CHEBI:15378"/>
        <dbReference type="ChEBI" id="CHEBI:17389"/>
        <dbReference type="ChEBI" id="CHEBI:17815"/>
        <dbReference type="ChEBI" id="CHEBI:28868"/>
        <dbReference type="EC" id="3.1.1.116"/>
    </reaction>
</comment>
<evidence type="ECO:0000313" key="13">
    <source>
        <dbReference type="EMBL" id="KAL0818193.1"/>
    </source>
</evidence>
<dbReference type="Proteomes" id="UP001549921">
    <property type="component" value="Unassembled WGS sequence"/>
</dbReference>
<dbReference type="AlphaFoldDB" id="A0ABD0SEE8"/>
<keyword evidence="2" id="KW-0378">Hydrolase</keyword>
<dbReference type="PANTHER" id="PTHR46118">
    <property type="entry name" value="PROTEIN ABHD11"/>
    <property type="match status" value="1"/>
</dbReference>
<evidence type="ECO:0000256" key="9">
    <source>
        <dbReference type="ARBA" id="ARBA00048504"/>
    </source>
</evidence>
<dbReference type="Proteomes" id="UP001549920">
    <property type="component" value="Unassembled WGS sequence"/>
</dbReference>
<evidence type="ECO:0000256" key="10">
    <source>
        <dbReference type="ARBA" id="ARBA00048513"/>
    </source>
</evidence>
<evidence type="ECO:0000313" key="16">
    <source>
        <dbReference type="Proteomes" id="UP001549921"/>
    </source>
</evidence>
<dbReference type="PANTHER" id="PTHR46118:SF4">
    <property type="entry name" value="PROTEIN ABHD11"/>
    <property type="match status" value="1"/>
</dbReference>
<gene>
    <name evidence="14" type="ORF">ABMA27_008382</name>
    <name evidence="13" type="ORF">ABMA28_008702</name>
</gene>
<comment type="catalytic activity">
    <reaction evidence="6">
        <text>a 1,3-diacyl-sn-glycerol + H2O = a 1-acyl-sn-glycerol + a fatty acid + H(+)</text>
        <dbReference type="Rhea" id="RHEA:38503"/>
        <dbReference type="ChEBI" id="CHEBI:15377"/>
        <dbReference type="ChEBI" id="CHEBI:15378"/>
        <dbReference type="ChEBI" id="CHEBI:28868"/>
        <dbReference type="ChEBI" id="CHEBI:64683"/>
        <dbReference type="ChEBI" id="CHEBI:77272"/>
    </reaction>
</comment>
<evidence type="ECO:0000256" key="2">
    <source>
        <dbReference type="ARBA" id="ARBA00022801"/>
    </source>
</evidence>
<evidence type="ECO:0000256" key="1">
    <source>
        <dbReference type="ARBA" id="ARBA00008645"/>
    </source>
</evidence>
<comment type="catalytic activity">
    <reaction evidence="10">
        <text>1-octadecanoyl-2-(9Z-octadecenoyl)-sn-glycerol + H2O = 2-(9Z-octadecenoyl)-glycerol + octadecanoate + H(+)</text>
        <dbReference type="Rhea" id="RHEA:77103"/>
        <dbReference type="ChEBI" id="CHEBI:15377"/>
        <dbReference type="ChEBI" id="CHEBI:15378"/>
        <dbReference type="ChEBI" id="CHEBI:25629"/>
        <dbReference type="ChEBI" id="CHEBI:73990"/>
        <dbReference type="ChEBI" id="CHEBI:75468"/>
    </reaction>
</comment>
<organism evidence="13 16">
    <name type="scientific">Loxostege sticticalis</name>
    <name type="common">Beet webworm moth</name>
    <dbReference type="NCBI Taxonomy" id="481309"/>
    <lineage>
        <taxon>Eukaryota</taxon>
        <taxon>Metazoa</taxon>
        <taxon>Ecdysozoa</taxon>
        <taxon>Arthropoda</taxon>
        <taxon>Hexapoda</taxon>
        <taxon>Insecta</taxon>
        <taxon>Pterygota</taxon>
        <taxon>Neoptera</taxon>
        <taxon>Endopterygota</taxon>
        <taxon>Lepidoptera</taxon>
        <taxon>Glossata</taxon>
        <taxon>Ditrysia</taxon>
        <taxon>Pyraloidea</taxon>
        <taxon>Crambidae</taxon>
        <taxon>Pyraustinae</taxon>
        <taxon>Loxostege</taxon>
    </lineage>
</organism>
<accession>A0ABD0SEE8</accession>
<dbReference type="SUPFAM" id="SSF53474">
    <property type="entry name" value="alpha/beta-Hydrolases"/>
    <property type="match status" value="1"/>
</dbReference>
<dbReference type="InterPro" id="IPR000073">
    <property type="entry name" value="AB_hydrolase_1"/>
</dbReference>
<evidence type="ECO:0000256" key="7">
    <source>
        <dbReference type="ARBA" id="ARBA00044064"/>
    </source>
</evidence>
<evidence type="ECO:0000256" key="6">
    <source>
        <dbReference type="ARBA" id="ARBA00043742"/>
    </source>
</evidence>